<feature type="region of interest" description="Disordered" evidence="1">
    <location>
        <begin position="242"/>
        <end position="292"/>
    </location>
</feature>
<dbReference type="GO" id="GO:0005667">
    <property type="term" value="C:transcription regulator complex"/>
    <property type="evidence" value="ECO:0000318"/>
    <property type="project" value="GO_Central"/>
</dbReference>
<evidence type="ECO:0000313" key="3">
    <source>
        <dbReference type="Proteomes" id="UP000005239"/>
    </source>
</evidence>
<dbReference type="OrthoDB" id="5876908at2759"/>
<evidence type="ECO:0000313" key="2">
    <source>
        <dbReference type="EnsemblMetazoa" id="PPA28008.1"/>
    </source>
</evidence>
<dbReference type="InterPro" id="IPR039353">
    <property type="entry name" value="TF_Adf1"/>
</dbReference>
<organism evidence="2 3">
    <name type="scientific">Pristionchus pacificus</name>
    <name type="common">Parasitic nematode worm</name>
    <dbReference type="NCBI Taxonomy" id="54126"/>
    <lineage>
        <taxon>Eukaryota</taxon>
        <taxon>Metazoa</taxon>
        <taxon>Ecdysozoa</taxon>
        <taxon>Nematoda</taxon>
        <taxon>Chromadorea</taxon>
        <taxon>Rhabditida</taxon>
        <taxon>Rhabditina</taxon>
        <taxon>Diplogasteromorpha</taxon>
        <taxon>Diplogasteroidea</taxon>
        <taxon>Neodiplogasteridae</taxon>
        <taxon>Pristionchus</taxon>
    </lineage>
</organism>
<feature type="compositionally biased region" description="Polar residues" evidence="1">
    <location>
        <begin position="112"/>
        <end position="122"/>
    </location>
</feature>
<dbReference type="GO" id="GO:0006357">
    <property type="term" value="P:regulation of transcription by RNA polymerase II"/>
    <property type="evidence" value="ECO:0000318"/>
    <property type="project" value="GO_Central"/>
</dbReference>
<feature type="region of interest" description="Disordered" evidence="1">
    <location>
        <begin position="111"/>
        <end position="142"/>
    </location>
</feature>
<dbReference type="SMART" id="SM00595">
    <property type="entry name" value="MADF"/>
    <property type="match status" value="1"/>
</dbReference>
<feature type="compositionally biased region" description="Polar residues" evidence="1">
    <location>
        <begin position="158"/>
        <end position="168"/>
    </location>
</feature>
<dbReference type="InterPro" id="IPR006578">
    <property type="entry name" value="MADF-dom"/>
</dbReference>
<sequence length="480" mass="51470">MAQWTDASRTLLIQEFQGRPILWDRRLNDINSRVTKAEALARVTQMLNETFCPMVTKQQYTVDDVKQQWKNLKDTFVRKQRWINEGKYLRDPHEEPSWKFYRLLKFLDSTPEDASSPGSPQAGNSNDGMMNSNSRDGHSNSSTTFAFLQSTSIPSNISMDLNGSMDSNSSSLHHHSLHSHAPPPLHPPPPSSSAAGTVSSLLPLSNSLAGMDIKPSTEFLLQGENVNQNMINLIAHLRKQGGVSQMSPRHSLGGGPLCPTSTPMKMTDLEDTDTTTSPSSSRESHDSLTRSIVLPPSANLELRVGPAPLTSFPTTFDTSVNSLSRSVHPGMSVESALKLSGGGGTEPPSKKRKSYESRLSLMAPLPSSSALLSTSNSPRDYHSLCGTPVSTPSAAAAAAMGSPFPAAAAAASLAAAAAAGDGAAGRAGGAVQAYGENDEYALFGGFIGAVLRRYHREGQSEALQHAMTGIMKIIFEEHRQ</sequence>
<accession>A0A8R1YK92</accession>
<accession>A0A2A6BMX6</accession>
<feature type="compositionally biased region" description="Low complexity" evidence="1">
    <location>
        <begin position="123"/>
        <end position="134"/>
    </location>
</feature>
<dbReference type="PANTHER" id="PTHR12243">
    <property type="entry name" value="MADF DOMAIN TRANSCRIPTION FACTOR"/>
    <property type="match status" value="1"/>
</dbReference>
<feature type="region of interest" description="Disordered" evidence="1">
    <location>
        <begin position="158"/>
        <end position="198"/>
    </location>
</feature>
<dbReference type="AlphaFoldDB" id="A0A2A6BMX6"/>
<evidence type="ECO:0000256" key="1">
    <source>
        <dbReference type="SAM" id="MobiDB-lite"/>
    </source>
</evidence>
<dbReference type="PANTHER" id="PTHR12243:SF67">
    <property type="entry name" value="COREPRESSOR OF PANGOLIN, ISOFORM A-RELATED"/>
    <property type="match status" value="1"/>
</dbReference>
<gene>
    <name evidence="2" type="primary">WBGene00117562</name>
</gene>
<dbReference type="Pfam" id="PF10545">
    <property type="entry name" value="MADF_DNA_bdg"/>
    <property type="match status" value="1"/>
</dbReference>
<reference evidence="3" key="1">
    <citation type="journal article" date="2008" name="Nat. Genet.">
        <title>The Pristionchus pacificus genome provides a unique perspective on nematode lifestyle and parasitism.</title>
        <authorList>
            <person name="Dieterich C."/>
            <person name="Clifton S.W."/>
            <person name="Schuster L.N."/>
            <person name="Chinwalla A."/>
            <person name="Delehaunty K."/>
            <person name="Dinkelacker I."/>
            <person name="Fulton L."/>
            <person name="Fulton R."/>
            <person name="Godfrey J."/>
            <person name="Minx P."/>
            <person name="Mitreva M."/>
            <person name="Roeseler W."/>
            <person name="Tian H."/>
            <person name="Witte H."/>
            <person name="Yang S.P."/>
            <person name="Wilson R.K."/>
            <person name="Sommer R.J."/>
        </authorList>
    </citation>
    <scope>NUCLEOTIDE SEQUENCE [LARGE SCALE GENOMIC DNA]</scope>
    <source>
        <strain evidence="3">PS312</strain>
    </source>
</reference>
<dbReference type="EnsemblMetazoa" id="PPA28008.1">
    <property type="protein sequence ID" value="PPA28008.1"/>
    <property type="gene ID" value="WBGene00117562"/>
</dbReference>
<keyword evidence="3" id="KW-1185">Reference proteome</keyword>
<reference evidence="2" key="2">
    <citation type="submission" date="2022-06" db="UniProtKB">
        <authorList>
            <consortium name="EnsemblMetazoa"/>
        </authorList>
    </citation>
    <scope>IDENTIFICATION</scope>
    <source>
        <strain evidence="2">PS312</strain>
    </source>
</reference>
<dbReference type="Proteomes" id="UP000005239">
    <property type="component" value="Unassembled WGS sequence"/>
</dbReference>
<dbReference type="PROSITE" id="PS51029">
    <property type="entry name" value="MADF"/>
    <property type="match status" value="1"/>
</dbReference>
<feature type="compositionally biased region" description="Pro residues" evidence="1">
    <location>
        <begin position="181"/>
        <end position="191"/>
    </location>
</feature>
<protein>
    <submittedName>
        <fullName evidence="2">Madf-2</fullName>
    </submittedName>
</protein>
<dbReference type="GO" id="GO:0005634">
    <property type="term" value="C:nucleus"/>
    <property type="evidence" value="ECO:0000318"/>
    <property type="project" value="GO_Central"/>
</dbReference>
<proteinExistence type="predicted"/>
<feature type="region of interest" description="Disordered" evidence="1">
    <location>
        <begin position="335"/>
        <end position="355"/>
    </location>
</feature>
<name>A0A2A6BMX6_PRIPA</name>